<keyword evidence="2" id="KW-0472">Membrane</keyword>
<accession>A0A0C3VMX2</accession>
<dbReference type="EnsemblPlants" id="AES72719">
    <property type="protein sequence ID" value="AES72719"/>
    <property type="gene ID" value="MTR_3g094730"/>
</dbReference>
<evidence type="ECO:0000313" key="3">
    <source>
        <dbReference type="EMBL" id="RHN69837.1"/>
    </source>
</evidence>
<name>G7JA87_MEDTR</name>
<reference evidence="2 5" key="2">
    <citation type="journal article" date="2014" name="BMC Genomics">
        <title>An improved genome release (version Mt4.0) for the model legume Medicago truncatula.</title>
        <authorList>
            <person name="Tang H."/>
            <person name="Krishnakumar V."/>
            <person name="Bidwell S."/>
            <person name="Rosen B."/>
            <person name="Chan A."/>
            <person name="Zhou S."/>
            <person name="Gentzbittel L."/>
            <person name="Childs K.L."/>
            <person name="Yandell M."/>
            <person name="Gundlach H."/>
            <person name="Mayer K.F."/>
            <person name="Schwartz D.C."/>
            <person name="Town C.D."/>
        </authorList>
    </citation>
    <scope>GENOME REANNOTATION</scope>
    <source>
        <strain evidence="4 5">cv. Jemalong A17</strain>
    </source>
</reference>
<dbReference type="Proteomes" id="UP000265566">
    <property type="component" value="Chromosome 3"/>
</dbReference>
<dbReference type="PaxDb" id="3880-AES72719"/>
<proteinExistence type="predicted"/>
<feature type="signal peptide" evidence="1">
    <location>
        <begin position="1"/>
        <end position="23"/>
    </location>
</feature>
<evidence type="ECO:0000313" key="4">
    <source>
        <dbReference type="EnsemblPlants" id="AES72719"/>
    </source>
</evidence>
<evidence type="ECO:0000313" key="2">
    <source>
        <dbReference type="EMBL" id="AES72719.2"/>
    </source>
</evidence>
<feature type="chain" id="PRO_5014572770" evidence="1">
    <location>
        <begin position="24"/>
        <end position="82"/>
    </location>
</feature>
<keyword evidence="2" id="KW-0812">Transmembrane</keyword>
<accession>G7JA87</accession>
<dbReference type="EMBL" id="CM001219">
    <property type="protein sequence ID" value="AES72719.2"/>
    <property type="molecule type" value="Genomic_DNA"/>
</dbReference>
<reference evidence="4" key="3">
    <citation type="submission" date="2015-04" db="UniProtKB">
        <authorList>
            <consortium name="EnsemblPlants"/>
        </authorList>
    </citation>
    <scope>IDENTIFICATION</scope>
    <source>
        <strain evidence="4">cv. Jemalong A17</strain>
    </source>
</reference>
<dbReference type="Gramene" id="rna18358">
    <property type="protein sequence ID" value="RHN69837.1"/>
    <property type="gene ID" value="gene18358"/>
</dbReference>
<sequence length="82" mass="9076">MRLSKPTLILFVFFIFTVTCVVQMEAVINERVVDAGSGSSSVNVVRRGECEKQGVECKQVNGGNEDNDLESEDYIYTNSVLP</sequence>
<reference evidence="3" key="4">
    <citation type="journal article" date="2018" name="Nat. Plants">
        <title>Whole-genome landscape of Medicago truncatula symbiotic genes.</title>
        <authorList>
            <person name="Pecrix Y."/>
            <person name="Gamas P."/>
            <person name="Carrere S."/>
        </authorList>
    </citation>
    <scope>NUCLEOTIDE SEQUENCE</scope>
    <source>
        <tissue evidence="3">Leaves</tissue>
    </source>
</reference>
<protein>
    <submittedName>
        <fullName evidence="2">Transmembrane protein, putative</fullName>
    </submittedName>
</protein>
<dbReference type="AlphaFoldDB" id="G7JA87"/>
<dbReference type="EMBL" id="PSQE01000003">
    <property type="protein sequence ID" value="RHN69837.1"/>
    <property type="molecule type" value="Genomic_DNA"/>
</dbReference>
<reference evidence="2 5" key="1">
    <citation type="journal article" date="2011" name="Nature">
        <title>The Medicago genome provides insight into the evolution of rhizobial symbioses.</title>
        <authorList>
            <person name="Young N.D."/>
            <person name="Debelle F."/>
            <person name="Oldroyd G.E."/>
            <person name="Geurts R."/>
            <person name="Cannon S.B."/>
            <person name="Udvardi M.K."/>
            <person name="Benedito V.A."/>
            <person name="Mayer K.F."/>
            <person name="Gouzy J."/>
            <person name="Schoof H."/>
            <person name="Van de Peer Y."/>
            <person name="Proost S."/>
            <person name="Cook D.R."/>
            <person name="Meyers B.C."/>
            <person name="Spannagl M."/>
            <person name="Cheung F."/>
            <person name="De Mita S."/>
            <person name="Krishnakumar V."/>
            <person name="Gundlach H."/>
            <person name="Zhou S."/>
            <person name="Mudge J."/>
            <person name="Bharti A.K."/>
            <person name="Murray J.D."/>
            <person name="Naoumkina M.A."/>
            <person name="Rosen B."/>
            <person name="Silverstein K.A."/>
            <person name="Tang H."/>
            <person name="Rombauts S."/>
            <person name="Zhao P.X."/>
            <person name="Zhou P."/>
            <person name="Barbe V."/>
            <person name="Bardou P."/>
            <person name="Bechner M."/>
            <person name="Bellec A."/>
            <person name="Berger A."/>
            <person name="Berges H."/>
            <person name="Bidwell S."/>
            <person name="Bisseling T."/>
            <person name="Choisne N."/>
            <person name="Couloux A."/>
            <person name="Denny R."/>
            <person name="Deshpande S."/>
            <person name="Dai X."/>
            <person name="Doyle J.J."/>
            <person name="Dudez A.M."/>
            <person name="Farmer A.D."/>
            <person name="Fouteau S."/>
            <person name="Franken C."/>
            <person name="Gibelin C."/>
            <person name="Gish J."/>
            <person name="Goldstein S."/>
            <person name="Gonzalez A.J."/>
            <person name="Green P.J."/>
            <person name="Hallab A."/>
            <person name="Hartog M."/>
            <person name="Hua A."/>
            <person name="Humphray S.J."/>
            <person name="Jeong D.H."/>
            <person name="Jing Y."/>
            <person name="Jocker A."/>
            <person name="Kenton S.M."/>
            <person name="Kim D.J."/>
            <person name="Klee K."/>
            <person name="Lai H."/>
            <person name="Lang C."/>
            <person name="Lin S."/>
            <person name="Macmil S.L."/>
            <person name="Magdelenat G."/>
            <person name="Matthews L."/>
            <person name="McCorrison J."/>
            <person name="Monaghan E.L."/>
            <person name="Mun J.H."/>
            <person name="Najar F.Z."/>
            <person name="Nicholson C."/>
            <person name="Noirot C."/>
            <person name="O'Bleness M."/>
            <person name="Paule C.R."/>
            <person name="Poulain J."/>
            <person name="Prion F."/>
            <person name="Qin B."/>
            <person name="Qu C."/>
            <person name="Retzel E.F."/>
            <person name="Riddle C."/>
            <person name="Sallet E."/>
            <person name="Samain S."/>
            <person name="Samson N."/>
            <person name="Sanders I."/>
            <person name="Saurat O."/>
            <person name="Scarpelli C."/>
            <person name="Schiex T."/>
            <person name="Segurens B."/>
            <person name="Severin A.J."/>
            <person name="Sherrier D.J."/>
            <person name="Shi R."/>
            <person name="Sims S."/>
            <person name="Singer S.R."/>
            <person name="Sinharoy S."/>
            <person name="Sterck L."/>
            <person name="Viollet A."/>
            <person name="Wang B.B."/>
            <person name="Wang K."/>
            <person name="Wang M."/>
            <person name="Wang X."/>
            <person name="Warfsmann J."/>
            <person name="Weissenbach J."/>
            <person name="White D.D."/>
            <person name="White J.D."/>
            <person name="Wiley G.B."/>
            <person name="Wincker P."/>
            <person name="Xing Y."/>
            <person name="Yang L."/>
            <person name="Yao Z."/>
            <person name="Ying F."/>
            <person name="Zhai J."/>
            <person name="Zhou L."/>
            <person name="Zuber A."/>
            <person name="Denarie J."/>
            <person name="Dixon R.A."/>
            <person name="May G.D."/>
            <person name="Schwartz D.C."/>
            <person name="Rogers J."/>
            <person name="Quetier F."/>
            <person name="Town C.D."/>
            <person name="Roe B.A."/>
        </authorList>
    </citation>
    <scope>NUCLEOTIDE SEQUENCE [LARGE SCALE GENOMIC DNA]</scope>
    <source>
        <strain evidence="2">A17</strain>
        <strain evidence="4 5">cv. Jemalong A17</strain>
    </source>
</reference>
<dbReference type="Proteomes" id="UP000002051">
    <property type="component" value="Chromosome 3"/>
</dbReference>
<evidence type="ECO:0000313" key="5">
    <source>
        <dbReference type="Proteomes" id="UP000002051"/>
    </source>
</evidence>
<keyword evidence="1" id="KW-0732">Signal</keyword>
<organism evidence="2 5">
    <name type="scientific">Medicago truncatula</name>
    <name type="common">Barrel medic</name>
    <name type="synonym">Medicago tribuloides</name>
    <dbReference type="NCBI Taxonomy" id="3880"/>
    <lineage>
        <taxon>Eukaryota</taxon>
        <taxon>Viridiplantae</taxon>
        <taxon>Streptophyta</taxon>
        <taxon>Embryophyta</taxon>
        <taxon>Tracheophyta</taxon>
        <taxon>Spermatophyta</taxon>
        <taxon>Magnoliopsida</taxon>
        <taxon>eudicotyledons</taxon>
        <taxon>Gunneridae</taxon>
        <taxon>Pentapetalae</taxon>
        <taxon>rosids</taxon>
        <taxon>fabids</taxon>
        <taxon>Fabales</taxon>
        <taxon>Fabaceae</taxon>
        <taxon>Papilionoideae</taxon>
        <taxon>50 kb inversion clade</taxon>
        <taxon>NPAAA clade</taxon>
        <taxon>Hologalegina</taxon>
        <taxon>IRL clade</taxon>
        <taxon>Trifolieae</taxon>
        <taxon>Medicago</taxon>
    </lineage>
</organism>
<evidence type="ECO:0000256" key="1">
    <source>
        <dbReference type="SAM" id="SignalP"/>
    </source>
</evidence>
<keyword evidence="5" id="KW-1185">Reference proteome</keyword>
<gene>
    <name evidence="2" type="ordered locus">MTR_3g094730</name>
    <name evidence="3" type="ORF">MtrunA17_Chr3g0129091</name>
</gene>
<dbReference type="HOGENOM" id="CLU_198588_0_0_1"/>